<feature type="compositionally biased region" description="Low complexity" evidence="1">
    <location>
        <begin position="101"/>
        <end position="114"/>
    </location>
</feature>
<dbReference type="STRING" id="947166.A0A1D1VK14"/>
<sequence>MSYNRTEYRSDSDRHDDDKQGGWRSWFGLGGNKDDNNDRDRGYSYTNTTTYRGDDSNRYGFSGDRMSGPSGYSGAISGGYSGSRGGYGYTTSDDYNRGNTNYSRSNDNSNYNRDNSSRGGDRDVYYRQETRTYPTTGYTGSSNYTSGNYGSYGTPSYGTPSYGTQSFGPQSFGPSYGNTDRDYTVSRTTTNYNTDRDYRPTGTTGTTGYGFSGDRDTSFRNTSFNTTGDRDTFNRGSYSGGYATSGNQGGFSTTSGMGHPGNYSSSYTSPSGTYGQSSNYSYNRNY</sequence>
<dbReference type="Proteomes" id="UP000186922">
    <property type="component" value="Unassembled WGS sequence"/>
</dbReference>
<feature type="compositionally biased region" description="Basic and acidic residues" evidence="1">
    <location>
        <begin position="1"/>
        <end position="21"/>
    </location>
</feature>
<feature type="region of interest" description="Disordered" evidence="1">
    <location>
        <begin position="1"/>
        <end position="70"/>
    </location>
</feature>
<protein>
    <submittedName>
        <fullName evidence="2">Uncharacterized protein</fullName>
    </submittedName>
</protein>
<proteinExistence type="predicted"/>
<feature type="compositionally biased region" description="Low complexity" evidence="1">
    <location>
        <begin position="260"/>
        <end position="278"/>
    </location>
</feature>
<feature type="compositionally biased region" description="Basic and acidic residues" evidence="1">
    <location>
        <begin position="32"/>
        <end position="42"/>
    </location>
</feature>
<name>A0A1D1VK14_RAMVA</name>
<reference evidence="2 3" key="1">
    <citation type="journal article" date="2016" name="Nat. Commun.">
        <title>Extremotolerant tardigrade genome and improved radiotolerance of human cultured cells by tardigrade-unique protein.</title>
        <authorList>
            <person name="Hashimoto T."/>
            <person name="Horikawa D.D."/>
            <person name="Saito Y."/>
            <person name="Kuwahara H."/>
            <person name="Kozuka-Hata H."/>
            <person name="Shin-I T."/>
            <person name="Minakuchi Y."/>
            <person name="Ohishi K."/>
            <person name="Motoyama A."/>
            <person name="Aizu T."/>
            <person name="Enomoto A."/>
            <person name="Kondo K."/>
            <person name="Tanaka S."/>
            <person name="Hara Y."/>
            <person name="Koshikawa S."/>
            <person name="Sagara H."/>
            <person name="Miura T."/>
            <person name="Yokobori S."/>
            <person name="Miyagawa K."/>
            <person name="Suzuki Y."/>
            <person name="Kubo T."/>
            <person name="Oyama M."/>
            <person name="Kohara Y."/>
            <person name="Fujiyama A."/>
            <person name="Arakawa K."/>
            <person name="Katayama T."/>
            <person name="Toyoda A."/>
            <person name="Kunieda T."/>
        </authorList>
    </citation>
    <scope>NUCLEOTIDE SEQUENCE [LARGE SCALE GENOMIC DNA]</scope>
    <source>
        <strain evidence="2 3">YOKOZUNA-1</strain>
    </source>
</reference>
<organism evidence="2 3">
    <name type="scientific">Ramazzottius varieornatus</name>
    <name type="common">Water bear</name>
    <name type="synonym">Tardigrade</name>
    <dbReference type="NCBI Taxonomy" id="947166"/>
    <lineage>
        <taxon>Eukaryota</taxon>
        <taxon>Metazoa</taxon>
        <taxon>Ecdysozoa</taxon>
        <taxon>Tardigrada</taxon>
        <taxon>Eutardigrada</taxon>
        <taxon>Parachela</taxon>
        <taxon>Hypsibioidea</taxon>
        <taxon>Ramazzottiidae</taxon>
        <taxon>Ramazzottius</taxon>
    </lineage>
</organism>
<dbReference type="AlphaFoldDB" id="A0A1D1VK14"/>
<feature type="compositionally biased region" description="Polar residues" evidence="1">
    <location>
        <begin position="165"/>
        <end position="178"/>
    </location>
</feature>
<feature type="region of interest" description="Disordered" evidence="1">
    <location>
        <begin position="161"/>
        <end position="286"/>
    </location>
</feature>
<keyword evidence="3" id="KW-1185">Reference proteome</keyword>
<feature type="region of interest" description="Disordered" evidence="1">
    <location>
        <begin position="90"/>
        <end position="147"/>
    </location>
</feature>
<feature type="compositionally biased region" description="Polar residues" evidence="1">
    <location>
        <begin position="234"/>
        <end position="256"/>
    </location>
</feature>
<feature type="compositionally biased region" description="Low complexity" evidence="1">
    <location>
        <begin position="132"/>
        <end position="147"/>
    </location>
</feature>
<accession>A0A1D1VK14</accession>
<dbReference type="EMBL" id="BDGG01000007">
    <property type="protein sequence ID" value="GAV01972.1"/>
    <property type="molecule type" value="Genomic_DNA"/>
</dbReference>
<evidence type="ECO:0000313" key="2">
    <source>
        <dbReference type="EMBL" id="GAV01972.1"/>
    </source>
</evidence>
<gene>
    <name evidence="2" type="primary">RvY_12594-1</name>
    <name evidence="2" type="synonym">RvY_12594.1</name>
    <name evidence="2" type="ORF">RvY_12594</name>
</gene>
<comment type="caution">
    <text evidence="2">The sequence shown here is derived from an EMBL/GenBank/DDBJ whole genome shotgun (WGS) entry which is preliminary data.</text>
</comment>
<feature type="compositionally biased region" description="Polar residues" evidence="1">
    <location>
        <begin position="90"/>
        <end position="100"/>
    </location>
</feature>
<evidence type="ECO:0000256" key="1">
    <source>
        <dbReference type="SAM" id="MobiDB-lite"/>
    </source>
</evidence>
<evidence type="ECO:0000313" key="3">
    <source>
        <dbReference type="Proteomes" id="UP000186922"/>
    </source>
</evidence>
<feature type="compositionally biased region" description="Basic and acidic residues" evidence="1">
    <location>
        <begin position="115"/>
        <end position="130"/>
    </location>
</feature>